<organism evidence="2 3">
    <name type="scientific">Rummeliibacillus stabekisii</name>
    <dbReference type="NCBI Taxonomy" id="241244"/>
    <lineage>
        <taxon>Bacteria</taxon>
        <taxon>Bacillati</taxon>
        <taxon>Bacillota</taxon>
        <taxon>Bacilli</taxon>
        <taxon>Bacillales</taxon>
        <taxon>Caryophanaceae</taxon>
        <taxon>Rummeliibacillus</taxon>
    </lineage>
</organism>
<dbReference type="Gene3D" id="3.40.630.30">
    <property type="match status" value="1"/>
</dbReference>
<dbReference type="RefSeq" id="WP_066791463.1">
    <property type="nucleotide sequence ID" value="NZ_CP014806.1"/>
</dbReference>
<keyword evidence="3" id="KW-1185">Reference proteome</keyword>
<reference evidence="3" key="2">
    <citation type="submission" date="2016-03" db="EMBL/GenBank/DDBJ databases">
        <authorList>
            <person name="Ploux O."/>
        </authorList>
    </citation>
    <scope>NUCLEOTIDE SEQUENCE [LARGE SCALE GENOMIC DNA]</scope>
    <source>
        <strain evidence="3">PP9</strain>
    </source>
</reference>
<reference evidence="2 3" key="1">
    <citation type="journal article" date="2016" name="Genome Announc.">
        <title>Whole-Genome Sequence of Rummeliibacillus stabekisii Strain PP9 Isolated from Antarctic Soil.</title>
        <authorList>
            <person name="da Mota F.F."/>
            <person name="Vollu R.E."/>
            <person name="Jurelevicius D."/>
            <person name="Seldin L."/>
        </authorList>
    </citation>
    <scope>NUCLEOTIDE SEQUENCE [LARGE SCALE GENOMIC DNA]</scope>
    <source>
        <strain evidence="2 3">PP9</strain>
    </source>
</reference>
<dbReference type="GO" id="GO:0016747">
    <property type="term" value="F:acyltransferase activity, transferring groups other than amino-acyl groups"/>
    <property type="evidence" value="ECO:0007669"/>
    <property type="project" value="InterPro"/>
</dbReference>
<evidence type="ECO:0000313" key="3">
    <source>
        <dbReference type="Proteomes" id="UP000076021"/>
    </source>
</evidence>
<evidence type="ECO:0000259" key="1">
    <source>
        <dbReference type="PROSITE" id="PS51186"/>
    </source>
</evidence>
<dbReference type="AlphaFoldDB" id="A0A143HGY6"/>
<feature type="domain" description="N-acetyltransferase" evidence="1">
    <location>
        <begin position="14"/>
        <end position="180"/>
    </location>
</feature>
<dbReference type="PROSITE" id="PS51186">
    <property type="entry name" value="GNAT"/>
    <property type="match status" value="1"/>
</dbReference>
<accession>A0A143HGY6</accession>
<dbReference type="KEGG" id="rst:ATY39_16045"/>
<gene>
    <name evidence="2" type="ORF">ATY39_16045</name>
</gene>
<dbReference type="EMBL" id="CP014806">
    <property type="protein sequence ID" value="AMX00756.1"/>
    <property type="molecule type" value="Genomic_DNA"/>
</dbReference>
<dbReference type="SUPFAM" id="SSF55729">
    <property type="entry name" value="Acyl-CoA N-acyltransferases (Nat)"/>
    <property type="match status" value="1"/>
</dbReference>
<sequence length="226" mass="25303">MNNIAKGTIGGNVYHASILTADHLPAIMALQEEVIGALTDRDSLQPLSEEEIIHIFNGNGLMIGIFIADELIAFRALLLPEVDEEHLGLDCGIPQEQLSRVLYQEISNVSPRYRGLGLQKKMASIIMDQVDLSLYDYVCATVKPLNIPSLKDKFSQGFHVAGLKEKYGGKLRYIFLKNLKENVPSFTQEQETAMTDTLGQQRLIKAGFIGTHMLQRDGQWIVVYRK</sequence>
<dbReference type="InterPro" id="IPR016181">
    <property type="entry name" value="Acyl_CoA_acyltransferase"/>
</dbReference>
<dbReference type="InterPro" id="IPR000182">
    <property type="entry name" value="GNAT_dom"/>
</dbReference>
<name>A0A143HGY6_9BACL</name>
<protein>
    <submittedName>
        <fullName evidence="2">Benzoate transporter</fullName>
    </submittedName>
</protein>
<dbReference type="Proteomes" id="UP000076021">
    <property type="component" value="Chromosome"/>
</dbReference>
<dbReference type="STRING" id="241244.ATY39_16045"/>
<proteinExistence type="predicted"/>
<evidence type="ECO:0000313" key="2">
    <source>
        <dbReference type="EMBL" id="AMX00756.1"/>
    </source>
</evidence>